<accession>A0A8T3EAE7</accession>
<keyword evidence="4" id="KW-0677">Repeat</keyword>
<sequence length="1046" mass="116020">MCIEFSGGDRVWSTQRYPQCSELQERTQLPGNLENLEQVLKHMREAAERRQRLQLEHEHALAVLSTKQQEINLLQKAQVEAEKEHEGAVHLLEAKVRELEQKCRSQSEQFNLLSKELERFRTETSTLDRSVPLTTCDKLVPPENPTSQPLNGLATKIGTGNKSPADSSLKLEACPPVSNCGDNPDLLSTGQPPLTRSVSRDPLRVPLSEMDGEVSPTKRSKSKYTGKVRLCTARYSYNPYDGPNEHPEAELPLVAGKYLYVYGTMDDDGFYEGELLDGQRGLVPSNFVDFVQDKETASGPEADSDKESGYLNHTDVGLQGADGSLEPDGRLDGPGADPLGTCANGMGVAQEEDGQEPGEDVVPYPRKITLIKQLAKSEVRATVPFGGRTKSLIEKLNLAACTYRISVQCVTERGPSDELRCTLLVGRSVVVAPYCLRVDDITQVSAVVSWMPSNSNYSHTIFLNGAEHQVIRAACYKCRLSDLRPMTVYKVSAVAKPHQMPWQLPLEQREKKEMSLEFCTQTAGPPFPPQDVLVQCGQAPGILQVRWTPPILTETGTSNGASVIGYAVCTKGQKIAEVLFPMADYVSIELNRIQCLEAREPHPAASAGEPETKEHEAGMRASQPWDPARSPSSPLPPMHGHTLETPHFPGRRSPSPQRILPQPRGTLIPDTVAKAIAREAAQRVAAESNRERGAFVERNSAVPPMNSDEEEEEEGYEHARRRGASVDEFLRGSELGRQLHYSHSEEYHTESSRGSDLSDIMEEDEEELYSEMQLEEGRRRSVGPHGTLKVLGNTPAAGRVNRHDRDSGRGPPQRRPIMVPTIDGLGGRDHPSSRYFDESEPEDLCRIFVALFDYDPLSMSPNPDAADEELPFKEGQIIRVYGDKDTDGFYRGEISGRAGLIPCNMVSEIQAEDEETMDQLIKQGFLSLNTPVDKVDRNRRGIRQPPMSTRRMVALYDYDPRESSPNVDVEAELTFCAGDIIAVFGEIDEDGFYYGEINGHRGLVPSNFLEEVPADVEVYLTDTPRHAQDTPTGAETKRRKSVHFTP</sequence>
<dbReference type="CDD" id="cd12014">
    <property type="entry name" value="SH3_RIM-BP_1"/>
    <property type="match status" value="1"/>
</dbReference>
<dbReference type="GO" id="GO:0007274">
    <property type="term" value="P:neuromuscular synaptic transmission"/>
    <property type="evidence" value="ECO:0007669"/>
    <property type="project" value="TreeGrafter"/>
</dbReference>
<dbReference type="OrthoDB" id="4158657at2759"/>
<dbReference type="FunFam" id="2.30.30.40:FF:000023">
    <property type="entry name" value="RIMS-binding protein 2 isoform F"/>
    <property type="match status" value="1"/>
</dbReference>
<dbReference type="CDD" id="cd12012">
    <property type="entry name" value="SH3_RIM-BP_2"/>
    <property type="match status" value="1"/>
</dbReference>
<feature type="region of interest" description="Disordered" evidence="12">
    <location>
        <begin position="601"/>
        <end position="666"/>
    </location>
</feature>
<proteinExistence type="predicted"/>
<name>A0A8T3EAE7_9TELE</name>
<dbReference type="FunFam" id="2.30.30.40:FF:000006">
    <property type="entry name" value="RIMS-binding protein 2 isoform X1"/>
    <property type="match status" value="1"/>
</dbReference>
<feature type="region of interest" description="Disordered" evidence="12">
    <location>
        <begin position="1023"/>
        <end position="1046"/>
    </location>
</feature>
<evidence type="ECO:0000256" key="6">
    <source>
        <dbReference type="ARBA" id="ARBA00023136"/>
    </source>
</evidence>
<feature type="domain" description="SH3" evidence="13">
    <location>
        <begin position="226"/>
        <end position="293"/>
    </location>
</feature>
<comment type="caution">
    <text evidence="14">The sequence shown here is derived from an EMBL/GenBank/DDBJ whole genome shotgun (WGS) entry which is preliminary data.</text>
</comment>
<dbReference type="SMART" id="SM00326">
    <property type="entry name" value="SH3"/>
    <property type="match status" value="3"/>
</dbReference>
<evidence type="ECO:0000256" key="3">
    <source>
        <dbReference type="ARBA" id="ARBA00022475"/>
    </source>
</evidence>
<dbReference type="InterPro" id="IPR001452">
    <property type="entry name" value="SH3_domain"/>
</dbReference>
<feature type="region of interest" description="Disordered" evidence="12">
    <location>
        <begin position="701"/>
        <end position="722"/>
    </location>
</feature>
<dbReference type="PANTHER" id="PTHR14234:SF22">
    <property type="entry name" value="RIMS-BINDING PROTEIN 2 ISOFORM X1"/>
    <property type="match status" value="1"/>
</dbReference>
<dbReference type="FunFam" id="2.30.30.40:FF:000016">
    <property type="entry name" value="RIMS-binding protein 2 isoform X2"/>
    <property type="match status" value="1"/>
</dbReference>
<dbReference type="PROSITE" id="PS50002">
    <property type="entry name" value="SH3"/>
    <property type="match status" value="3"/>
</dbReference>
<dbReference type="InterPro" id="IPR035755">
    <property type="entry name" value="RIM-BP_SH3_3"/>
</dbReference>
<evidence type="ECO:0000256" key="8">
    <source>
        <dbReference type="ARBA" id="ARBA00054159"/>
    </source>
</evidence>
<dbReference type="Pfam" id="PF14604">
    <property type="entry name" value="SH3_9"/>
    <property type="match status" value="1"/>
</dbReference>
<dbReference type="Proteomes" id="UP000829720">
    <property type="component" value="Unassembled WGS sequence"/>
</dbReference>
<feature type="compositionally biased region" description="Basic and acidic residues" evidence="12">
    <location>
        <begin position="826"/>
        <end position="837"/>
    </location>
</feature>
<dbReference type="Gene3D" id="2.60.40.10">
    <property type="entry name" value="Immunoglobulins"/>
    <property type="match status" value="1"/>
</dbReference>
<gene>
    <name evidence="14" type="ORF">AGOR_G00011620</name>
</gene>
<dbReference type="SUPFAM" id="SSF50044">
    <property type="entry name" value="SH3-domain"/>
    <property type="match status" value="3"/>
</dbReference>
<dbReference type="Pfam" id="PF07653">
    <property type="entry name" value="SH3_2"/>
    <property type="match status" value="2"/>
</dbReference>
<dbReference type="InterPro" id="IPR057884">
    <property type="entry name" value="FN3_RIM-BP1/2/3"/>
</dbReference>
<dbReference type="AlphaFoldDB" id="A0A8T3EAE7"/>
<dbReference type="EMBL" id="JAERUA010000001">
    <property type="protein sequence ID" value="KAI1905017.1"/>
    <property type="molecule type" value="Genomic_DNA"/>
</dbReference>
<feature type="domain" description="SH3" evidence="13">
    <location>
        <begin position="843"/>
        <end position="911"/>
    </location>
</feature>
<dbReference type="FunFam" id="2.60.40.10:FF:000643">
    <property type="entry name" value="RIMS-binding protein 2 isoform X1"/>
    <property type="match status" value="1"/>
</dbReference>
<evidence type="ECO:0000256" key="1">
    <source>
        <dbReference type="ARBA" id="ARBA00004236"/>
    </source>
</evidence>
<dbReference type="InterPro" id="IPR035753">
    <property type="entry name" value="RIM-BP_SH3_2"/>
</dbReference>
<evidence type="ECO:0000256" key="2">
    <source>
        <dbReference type="ARBA" id="ARBA00022443"/>
    </source>
</evidence>
<dbReference type="InterPro" id="IPR036028">
    <property type="entry name" value="SH3-like_dom_sf"/>
</dbReference>
<evidence type="ECO:0000256" key="12">
    <source>
        <dbReference type="SAM" id="MobiDB-lite"/>
    </source>
</evidence>
<dbReference type="CDD" id="cd12013">
    <property type="entry name" value="SH3_RIM-BP_3"/>
    <property type="match status" value="1"/>
</dbReference>
<evidence type="ECO:0000256" key="4">
    <source>
        <dbReference type="ARBA" id="ARBA00022737"/>
    </source>
</evidence>
<comment type="function">
    <text evidence="8">Plays a role in the synaptic transmission as bifunctional linker that interacts simultaneously with RIMS1, RIMS2, CACNA1D and CACNA1B.</text>
</comment>
<reference evidence="14" key="1">
    <citation type="submission" date="2021-01" db="EMBL/GenBank/DDBJ databases">
        <authorList>
            <person name="Zahm M."/>
            <person name="Roques C."/>
            <person name="Cabau C."/>
            <person name="Klopp C."/>
            <person name="Donnadieu C."/>
            <person name="Jouanno E."/>
            <person name="Lampietro C."/>
            <person name="Louis A."/>
            <person name="Herpin A."/>
            <person name="Echchiki A."/>
            <person name="Berthelot C."/>
            <person name="Parey E."/>
            <person name="Roest-Crollius H."/>
            <person name="Braasch I."/>
            <person name="Postlethwait J."/>
            <person name="Bobe J."/>
            <person name="Montfort J."/>
            <person name="Bouchez O."/>
            <person name="Begum T."/>
            <person name="Mejri S."/>
            <person name="Adams A."/>
            <person name="Chen W.-J."/>
            <person name="Guiguen Y."/>
        </authorList>
    </citation>
    <scope>NUCLEOTIDE SEQUENCE</scope>
    <source>
        <tissue evidence="14">Blood</tissue>
    </source>
</reference>
<comment type="subcellular location">
    <subcellularLocation>
        <location evidence="1">Cell membrane</location>
    </subcellularLocation>
    <subcellularLocation>
        <location evidence="7">Synapse</location>
    </subcellularLocation>
</comment>
<keyword evidence="5" id="KW-0770">Synapse</keyword>
<feature type="domain" description="SH3" evidence="13">
    <location>
        <begin position="947"/>
        <end position="1014"/>
    </location>
</feature>
<dbReference type="InterPro" id="IPR036116">
    <property type="entry name" value="FN3_sf"/>
</dbReference>
<feature type="compositionally biased region" description="Basic residues" evidence="12">
    <location>
        <begin position="1037"/>
        <end position="1046"/>
    </location>
</feature>
<evidence type="ECO:0000256" key="10">
    <source>
        <dbReference type="PROSITE-ProRule" id="PRU00192"/>
    </source>
</evidence>
<dbReference type="PRINTS" id="PR00452">
    <property type="entry name" value="SH3DOMAIN"/>
</dbReference>
<evidence type="ECO:0000256" key="9">
    <source>
        <dbReference type="ARBA" id="ARBA00068024"/>
    </source>
</evidence>
<feature type="coiled-coil region" evidence="11">
    <location>
        <begin position="33"/>
        <end position="116"/>
    </location>
</feature>
<feature type="region of interest" description="Disordered" evidence="12">
    <location>
        <begin position="775"/>
        <end position="837"/>
    </location>
</feature>
<evidence type="ECO:0000259" key="13">
    <source>
        <dbReference type="PROSITE" id="PS50002"/>
    </source>
</evidence>
<evidence type="ECO:0000256" key="7">
    <source>
        <dbReference type="ARBA" id="ARBA00034103"/>
    </source>
</evidence>
<feature type="region of interest" description="Disordered" evidence="12">
    <location>
        <begin position="296"/>
        <end position="361"/>
    </location>
</feature>
<keyword evidence="15" id="KW-1185">Reference proteome</keyword>
<dbReference type="SUPFAM" id="SSF49265">
    <property type="entry name" value="Fibronectin type III"/>
    <property type="match status" value="1"/>
</dbReference>
<feature type="compositionally biased region" description="Acidic residues" evidence="12">
    <location>
        <begin position="350"/>
        <end position="359"/>
    </location>
</feature>
<organism evidence="14 15">
    <name type="scientific">Albula goreensis</name>
    <dbReference type="NCBI Taxonomy" id="1534307"/>
    <lineage>
        <taxon>Eukaryota</taxon>
        <taxon>Metazoa</taxon>
        <taxon>Chordata</taxon>
        <taxon>Craniata</taxon>
        <taxon>Vertebrata</taxon>
        <taxon>Euteleostomi</taxon>
        <taxon>Actinopterygii</taxon>
        <taxon>Neopterygii</taxon>
        <taxon>Teleostei</taxon>
        <taxon>Albuliformes</taxon>
        <taxon>Albulidae</taxon>
        <taxon>Albula</taxon>
    </lineage>
</organism>
<evidence type="ECO:0000313" key="14">
    <source>
        <dbReference type="EMBL" id="KAI1905017.1"/>
    </source>
</evidence>
<evidence type="ECO:0000256" key="5">
    <source>
        <dbReference type="ARBA" id="ARBA00023018"/>
    </source>
</evidence>
<dbReference type="Pfam" id="PF25523">
    <property type="entry name" value="Ig_RIMBP2"/>
    <property type="match status" value="1"/>
</dbReference>
<keyword evidence="11" id="KW-0175">Coiled coil</keyword>
<dbReference type="InterPro" id="IPR040325">
    <property type="entry name" value="RIMBP1/2/3"/>
</dbReference>
<keyword evidence="3" id="KW-1003">Cell membrane</keyword>
<dbReference type="Gene3D" id="2.30.30.40">
    <property type="entry name" value="SH3 Domains"/>
    <property type="match status" value="3"/>
</dbReference>
<protein>
    <recommendedName>
        <fullName evidence="9">RIMS-binding protein 2</fullName>
    </recommendedName>
</protein>
<keyword evidence="2 10" id="KW-0728">SH3 domain</keyword>
<dbReference type="GO" id="GO:0005886">
    <property type="term" value="C:plasma membrane"/>
    <property type="evidence" value="ECO:0007669"/>
    <property type="project" value="UniProtKB-SubCell"/>
</dbReference>
<keyword evidence="6" id="KW-0472">Membrane</keyword>
<evidence type="ECO:0000313" key="15">
    <source>
        <dbReference type="Proteomes" id="UP000829720"/>
    </source>
</evidence>
<dbReference type="GO" id="GO:0045202">
    <property type="term" value="C:synapse"/>
    <property type="evidence" value="ECO:0007669"/>
    <property type="project" value="UniProtKB-SubCell"/>
</dbReference>
<evidence type="ECO:0000256" key="11">
    <source>
        <dbReference type="SAM" id="Coils"/>
    </source>
</evidence>
<dbReference type="InterPro" id="IPR013783">
    <property type="entry name" value="Ig-like_fold"/>
</dbReference>
<dbReference type="PANTHER" id="PTHR14234">
    <property type="entry name" value="RIM BINDING PROTEIN-RELATED"/>
    <property type="match status" value="1"/>
</dbReference>